<reference evidence="3" key="1">
    <citation type="submission" date="2012-01" db="EMBL/GenBank/DDBJ databases">
        <authorList>
            <person name="Walter R."/>
            <person name="Schartl M."/>
            <person name="Warren W."/>
        </authorList>
    </citation>
    <scope>NUCLEOTIDE SEQUENCE [LARGE SCALE GENOMIC DNA]</scope>
    <source>
        <strain evidence="3">JP 163 A</strain>
    </source>
</reference>
<dbReference type="InterPro" id="IPR001611">
    <property type="entry name" value="Leu-rich_rpt"/>
</dbReference>
<dbReference type="PROSITE" id="PS51450">
    <property type="entry name" value="LRR"/>
    <property type="match status" value="1"/>
</dbReference>
<evidence type="ECO:0000313" key="3">
    <source>
        <dbReference type="Proteomes" id="UP000002852"/>
    </source>
</evidence>
<feature type="compositionally biased region" description="Acidic residues" evidence="1">
    <location>
        <begin position="420"/>
        <end position="429"/>
    </location>
</feature>
<reference evidence="2" key="4">
    <citation type="submission" date="2025-09" db="UniProtKB">
        <authorList>
            <consortium name="Ensembl"/>
        </authorList>
    </citation>
    <scope>IDENTIFICATION</scope>
    <source>
        <strain evidence="2">JP 163 A</strain>
    </source>
</reference>
<feature type="region of interest" description="Disordered" evidence="1">
    <location>
        <begin position="411"/>
        <end position="465"/>
    </location>
</feature>
<dbReference type="HOGENOM" id="CLU_031382_2_0_1"/>
<dbReference type="PANTHER" id="PTHR22708">
    <property type="entry name" value="LEUCINE-RICH REPEAT-CONTAINING PROTEIN 56"/>
    <property type="match status" value="1"/>
</dbReference>
<dbReference type="eggNOG" id="KOG0531">
    <property type="taxonomic scope" value="Eukaryota"/>
</dbReference>
<evidence type="ECO:0000256" key="1">
    <source>
        <dbReference type="SAM" id="MobiDB-lite"/>
    </source>
</evidence>
<dbReference type="Proteomes" id="UP000002852">
    <property type="component" value="Unassembled WGS sequence"/>
</dbReference>
<dbReference type="OMA" id="CGTHDLS"/>
<name>M4AL15_XIPMA</name>
<organism evidence="2 3">
    <name type="scientific">Xiphophorus maculatus</name>
    <name type="common">Southern platyfish</name>
    <name type="synonym">Platypoecilus maculatus</name>
    <dbReference type="NCBI Taxonomy" id="8083"/>
    <lineage>
        <taxon>Eukaryota</taxon>
        <taxon>Metazoa</taxon>
        <taxon>Chordata</taxon>
        <taxon>Craniata</taxon>
        <taxon>Vertebrata</taxon>
        <taxon>Euteleostomi</taxon>
        <taxon>Actinopterygii</taxon>
        <taxon>Neopterygii</taxon>
        <taxon>Teleostei</taxon>
        <taxon>Neoteleostei</taxon>
        <taxon>Acanthomorphata</taxon>
        <taxon>Ovalentaria</taxon>
        <taxon>Atherinomorphae</taxon>
        <taxon>Cyprinodontiformes</taxon>
        <taxon>Poeciliidae</taxon>
        <taxon>Poeciliinae</taxon>
        <taxon>Xiphophorus</taxon>
    </lineage>
</organism>
<keyword evidence="3" id="KW-1185">Reference proteome</keyword>
<dbReference type="AlphaFoldDB" id="M4AL15"/>
<reference evidence="3" key="2">
    <citation type="journal article" date="2013" name="Nat. Genet.">
        <title>The genome of the platyfish, Xiphophorus maculatus, provides insights into evolutionary adaptation and several complex traits.</title>
        <authorList>
            <person name="Schartl M."/>
            <person name="Walter R.B."/>
            <person name="Shen Y."/>
            <person name="Garcia T."/>
            <person name="Catchen J."/>
            <person name="Amores A."/>
            <person name="Braasch I."/>
            <person name="Chalopin D."/>
            <person name="Volff J.N."/>
            <person name="Lesch K.P."/>
            <person name="Bisazza A."/>
            <person name="Minx P."/>
            <person name="Hillier L."/>
            <person name="Wilson R.K."/>
            <person name="Fuerstenberg S."/>
            <person name="Boore J."/>
            <person name="Searle S."/>
            <person name="Postlethwait J.H."/>
            <person name="Warren W.C."/>
        </authorList>
    </citation>
    <scope>NUCLEOTIDE SEQUENCE [LARGE SCALE GENOMIC DNA]</scope>
    <source>
        <strain evidence="3">JP 163 A</strain>
    </source>
</reference>
<dbReference type="Ensembl" id="ENSXMAT00000015179.2">
    <property type="protein sequence ID" value="ENSXMAP00000015159.2"/>
    <property type="gene ID" value="ENSXMAG00000015130.2"/>
</dbReference>
<accession>M4AL15</accession>
<dbReference type="InterPro" id="IPR040091">
    <property type="entry name" value="LRRC56"/>
</dbReference>
<dbReference type="PANTHER" id="PTHR22708:SF0">
    <property type="entry name" value="LEUCINE-RICH REPEAT-CONTAINING PROTEIN 56"/>
    <property type="match status" value="1"/>
</dbReference>
<feature type="compositionally biased region" description="Polar residues" evidence="1">
    <location>
        <begin position="454"/>
        <end position="465"/>
    </location>
</feature>
<protein>
    <submittedName>
        <fullName evidence="2">Leucine rich repeat containing 56</fullName>
    </submittedName>
</protein>
<dbReference type="InParanoid" id="M4AL15"/>
<dbReference type="STRING" id="8083.ENSXMAP00000015159"/>
<dbReference type="SUPFAM" id="SSF52058">
    <property type="entry name" value="L domain-like"/>
    <property type="match status" value="1"/>
</dbReference>
<dbReference type="GeneTree" id="ENSGT00390000001545"/>
<dbReference type="Gene3D" id="3.80.10.10">
    <property type="entry name" value="Ribonuclease Inhibitor"/>
    <property type="match status" value="1"/>
</dbReference>
<dbReference type="InterPro" id="IPR032675">
    <property type="entry name" value="LRR_dom_sf"/>
</dbReference>
<reference evidence="2" key="3">
    <citation type="submission" date="2025-08" db="UniProtKB">
        <authorList>
            <consortium name="Ensembl"/>
        </authorList>
    </citation>
    <scope>IDENTIFICATION</scope>
    <source>
        <strain evidence="2">JP 163 A</strain>
    </source>
</reference>
<evidence type="ECO:0000313" key="2">
    <source>
        <dbReference type="Ensembl" id="ENSXMAP00000015159.2"/>
    </source>
</evidence>
<proteinExistence type="predicted"/>
<sequence length="579" mass="64096">MSVCHDSVVLEVRPGTARVQVTELSGSGSINPTPACKPNQDPDKAVEPYLSPKRLKLLCGTHDLSLVNHLEICVDTQENTLGDFGAYLPRLEQLKMNNSFIMSLRDLGTTLSHLQVLWMSHCCLQDLSGISTFDSLKELYLPYNNVSDLSQVPMLENLQLLDLEGNCVDDLIQIQYLGLCPNLQTLTLEGNPVSKRPNPASPQAEEYNYRAAVRELVPQLRYLDDVKVEEDKLTCCSTTQEDWDILGMSFQESNSFKTAEKIASHLRYCAHITGPSGVRPTSSANMRPIVATGHKVLSSPGSRPTSSDSDVASVEAETSALTHGAGKILFCGNPVQAVRARREKLNTAPTRSSLIPCDLPIYVPEHTYDLKEPDPEERVNVFAELRAWREQHSKHLAIIEKERLPRVLVIHHSDEKEHESEEEEEEEDFGGMKSDSSDEDQEEDKLCDGLATGSPDSSFQSLSPDLNQQEASFPNMVPLSLSTVTTPCPSPPVHVTAAPMNTKLPGIRARKLRLSLPHPEQLGRKDLAPQTTSVATETELTSKRHLARATYSPHPPLKSYPCEGPVISRYDNNNSYFLG</sequence>